<keyword evidence="3" id="KW-1185">Reference proteome</keyword>
<name>A0AAV6MSL9_9ROSI</name>
<gene>
    <name evidence="2" type="primary">DWA2</name>
    <name evidence="2" type="ORF">SDJN03_18512</name>
</gene>
<dbReference type="AlphaFoldDB" id="A0AAV6MSL9"/>
<evidence type="ECO:0000256" key="1">
    <source>
        <dbReference type="SAM" id="MobiDB-lite"/>
    </source>
</evidence>
<feature type="region of interest" description="Disordered" evidence="1">
    <location>
        <begin position="123"/>
        <end position="170"/>
    </location>
</feature>
<dbReference type="PANTHER" id="PTHR14205:SF15">
    <property type="entry name" value="EARP AND GARP COMPLEX-INTERACTING PROTEIN 1"/>
    <property type="match status" value="1"/>
</dbReference>
<dbReference type="PANTHER" id="PTHR14205">
    <property type="entry name" value="WD-REPEAT PROTEIN"/>
    <property type="match status" value="1"/>
</dbReference>
<evidence type="ECO:0000313" key="3">
    <source>
        <dbReference type="Proteomes" id="UP000685013"/>
    </source>
</evidence>
<evidence type="ECO:0000313" key="2">
    <source>
        <dbReference type="EMBL" id="KAG6585779.1"/>
    </source>
</evidence>
<proteinExistence type="predicted"/>
<sequence length="334" mass="38094">MKTHETHSGFGKKTTKITQLLEAYRRSSLFLGDSSSFVATHELPAENGSHFSSFASRLLPFTLPRSLTQTSRIEQNQEEIEVGNATGEIPTKELATLRIYHRSHGACRGETRGHKLARTIVARKQSQTARGRSRGKKERWQVTQKPRKRWRRSSLSCNHKEQRRRDTRKNKERADLLGLIDLSTPTSAESNHLVKPSTHLVDVHPLPKPDPKLEKVTSLNDHASKINCVLWWPSGRHDKLISIDEENILLWSLDCSRKLAQSFAQLSFRTKSSIIVSETEVCRKNLTSRRAFSSHRRSQQIIKISHGTNEIHSGVVICTRKELVNLRGDHYGIH</sequence>
<dbReference type="InterPro" id="IPR040323">
    <property type="entry name" value="EIPR1"/>
</dbReference>
<comment type="caution">
    <text evidence="2">The sequence shown here is derived from an EMBL/GenBank/DDBJ whole genome shotgun (WGS) entry which is preliminary data.</text>
</comment>
<dbReference type="Proteomes" id="UP000685013">
    <property type="component" value="Chromosome 12"/>
</dbReference>
<protein>
    <submittedName>
        <fullName evidence="2">WD repeat-containing protein DWA2</fullName>
    </submittedName>
</protein>
<dbReference type="GO" id="GO:0016567">
    <property type="term" value="P:protein ubiquitination"/>
    <property type="evidence" value="ECO:0007669"/>
    <property type="project" value="TreeGrafter"/>
</dbReference>
<dbReference type="EMBL" id="JAGKQH010000012">
    <property type="protein sequence ID" value="KAG6585779.1"/>
    <property type="molecule type" value="Genomic_DNA"/>
</dbReference>
<reference evidence="2 3" key="1">
    <citation type="journal article" date="2021" name="Hortic Res">
        <title>The domestication of Cucurbita argyrosperma as revealed by the genome of its wild relative.</title>
        <authorList>
            <person name="Barrera-Redondo J."/>
            <person name="Sanchez-de la Vega G."/>
            <person name="Aguirre-Liguori J.A."/>
            <person name="Castellanos-Morales G."/>
            <person name="Gutierrez-Guerrero Y.T."/>
            <person name="Aguirre-Dugua X."/>
            <person name="Aguirre-Planter E."/>
            <person name="Tenaillon M.I."/>
            <person name="Lira-Saade R."/>
            <person name="Eguiarte L.E."/>
        </authorList>
    </citation>
    <scope>NUCLEOTIDE SEQUENCE [LARGE SCALE GENOMIC DNA]</scope>
    <source>
        <strain evidence="2">JBR-2021</strain>
    </source>
</reference>
<accession>A0AAV6MSL9</accession>
<organism evidence="2 3">
    <name type="scientific">Cucurbita argyrosperma subsp. sororia</name>
    <dbReference type="NCBI Taxonomy" id="37648"/>
    <lineage>
        <taxon>Eukaryota</taxon>
        <taxon>Viridiplantae</taxon>
        <taxon>Streptophyta</taxon>
        <taxon>Embryophyta</taxon>
        <taxon>Tracheophyta</taxon>
        <taxon>Spermatophyta</taxon>
        <taxon>Magnoliopsida</taxon>
        <taxon>eudicotyledons</taxon>
        <taxon>Gunneridae</taxon>
        <taxon>Pentapetalae</taxon>
        <taxon>rosids</taxon>
        <taxon>fabids</taxon>
        <taxon>Cucurbitales</taxon>
        <taxon>Cucurbitaceae</taxon>
        <taxon>Cucurbiteae</taxon>
        <taxon>Cucurbita</taxon>
    </lineage>
</organism>
<feature type="non-terminal residue" evidence="2">
    <location>
        <position position="1"/>
    </location>
</feature>